<feature type="compositionally biased region" description="Polar residues" evidence="1">
    <location>
        <begin position="210"/>
        <end position="222"/>
    </location>
</feature>
<comment type="caution">
    <text evidence="4">The sequence shown here is derived from an EMBL/GenBank/DDBJ whole genome shotgun (WGS) entry which is preliminary data.</text>
</comment>
<keyword evidence="2" id="KW-0732">Signal</keyword>
<feature type="signal peptide" evidence="2">
    <location>
        <begin position="1"/>
        <end position="23"/>
    </location>
</feature>
<organism evidence="4 5">
    <name type="scientific">Paenibacillus selenitireducens</name>
    <dbReference type="NCBI Taxonomy" id="1324314"/>
    <lineage>
        <taxon>Bacteria</taxon>
        <taxon>Bacillati</taxon>
        <taxon>Bacillota</taxon>
        <taxon>Bacilli</taxon>
        <taxon>Bacillales</taxon>
        <taxon>Paenibacillaceae</taxon>
        <taxon>Paenibacillus</taxon>
    </lineage>
</organism>
<dbReference type="STRING" id="1324314.BVG16_08500"/>
<keyword evidence="5" id="KW-1185">Reference proteome</keyword>
<dbReference type="RefSeq" id="WP_078498128.1">
    <property type="nucleotide sequence ID" value="NZ_MSZX01000003.1"/>
</dbReference>
<gene>
    <name evidence="4" type="ORF">BVG16_08500</name>
</gene>
<dbReference type="EMBL" id="MSZX01000003">
    <property type="protein sequence ID" value="OPA79129.1"/>
    <property type="molecule type" value="Genomic_DNA"/>
</dbReference>
<evidence type="ECO:0000256" key="2">
    <source>
        <dbReference type="SAM" id="SignalP"/>
    </source>
</evidence>
<sequence>MNKYYFCLLLVCMLFLSACSYHENDHDHGQTVSLEGIDNLYIDHGSTTIKVESVDIEYLEASLLVNNDGPGIVIDEGNQEINIRLKSDIRRILNIGKMPQLSIRIPTHYEGKVTINGSSGNVKIKNLNTQKLDINGTSGSVALDYLKINSDINVSAKSGNILLNLEDKDSDINWLLKSGSGRRSVAIPLDNHQQSNRKTQGQTGDGSFHVQLQTTSGNITIK</sequence>
<dbReference type="Pfam" id="PF13349">
    <property type="entry name" value="DUF4097"/>
    <property type="match status" value="1"/>
</dbReference>
<protein>
    <recommendedName>
        <fullName evidence="3">DUF4097 domain-containing protein</fullName>
    </recommendedName>
</protein>
<dbReference type="PROSITE" id="PS51257">
    <property type="entry name" value="PROKAR_LIPOPROTEIN"/>
    <property type="match status" value="1"/>
</dbReference>
<dbReference type="OrthoDB" id="2934260at2"/>
<feature type="domain" description="DUF4097" evidence="3">
    <location>
        <begin position="113"/>
        <end position="222"/>
    </location>
</feature>
<name>A0A1T2XGW3_9BACL</name>
<reference evidence="4 5" key="1">
    <citation type="submission" date="2017-01" db="EMBL/GenBank/DDBJ databases">
        <title>Genome analysis of Paenibacillus selenitrireducens ES3-24.</title>
        <authorList>
            <person name="Xu D."/>
            <person name="Yao R."/>
            <person name="Zheng S."/>
        </authorList>
    </citation>
    <scope>NUCLEOTIDE SEQUENCE [LARGE SCALE GENOMIC DNA]</scope>
    <source>
        <strain evidence="4 5">ES3-24</strain>
    </source>
</reference>
<evidence type="ECO:0000256" key="1">
    <source>
        <dbReference type="SAM" id="MobiDB-lite"/>
    </source>
</evidence>
<proteinExistence type="predicted"/>
<feature type="compositionally biased region" description="Polar residues" evidence="1">
    <location>
        <begin position="191"/>
        <end position="202"/>
    </location>
</feature>
<accession>A0A1T2XGW3</accession>
<evidence type="ECO:0000259" key="3">
    <source>
        <dbReference type="Pfam" id="PF13349"/>
    </source>
</evidence>
<dbReference type="AlphaFoldDB" id="A0A1T2XGW3"/>
<feature type="chain" id="PRO_5012571955" description="DUF4097 domain-containing protein" evidence="2">
    <location>
        <begin position="24"/>
        <end position="222"/>
    </location>
</feature>
<dbReference type="Proteomes" id="UP000190188">
    <property type="component" value="Unassembled WGS sequence"/>
</dbReference>
<evidence type="ECO:0000313" key="5">
    <source>
        <dbReference type="Proteomes" id="UP000190188"/>
    </source>
</evidence>
<dbReference type="InterPro" id="IPR025164">
    <property type="entry name" value="Toastrack_DUF4097"/>
</dbReference>
<evidence type="ECO:0000313" key="4">
    <source>
        <dbReference type="EMBL" id="OPA79129.1"/>
    </source>
</evidence>
<feature type="region of interest" description="Disordered" evidence="1">
    <location>
        <begin position="190"/>
        <end position="222"/>
    </location>
</feature>